<feature type="non-terminal residue" evidence="1">
    <location>
        <position position="88"/>
    </location>
</feature>
<name>A0A9N9NNR5_9GLOM</name>
<dbReference type="Proteomes" id="UP000789759">
    <property type="component" value="Unassembled WGS sequence"/>
</dbReference>
<dbReference type="AlphaFoldDB" id="A0A9N9NNR5"/>
<evidence type="ECO:0000313" key="1">
    <source>
        <dbReference type="EMBL" id="CAG8749986.1"/>
    </source>
</evidence>
<comment type="caution">
    <text evidence="1">The sequence shown here is derived from an EMBL/GenBank/DDBJ whole genome shotgun (WGS) entry which is preliminary data.</text>
</comment>
<accession>A0A9N9NNR5</accession>
<organism evidence="1 2">
    <name type="scientific">Cetraspora pellucida</name>
    <dbReference type="NCBI Taxonomy" id="1433469"/>
    <lineage>
        <taxon>Eukaryota</taxon>
        <taxon>Fungi</taxon>
        <taxon>Fungi incertae sedis</taxon>
        <taxon>Mucoromycota</taxon>
        <taxon>Glomeromycotina</taxon>
        <taxon>Glomeromycetes</taxon>
        <taxon>Diversisporales</taxon>
        <taxon>Gigasporaceae</taxon>
        <taxon>Cetraspora</taxon>
    </lineage>
</organism>
<evidence type="ECO:0000313" key="2">
    <source>
        <dbReference type="Proteomes" id="UP000789759"/>
    </source>
</evidence>
<proteinExistence type="predicted"/>
<reference evidence="1" key="1">
    <citation type="submission" date="2021-06" db="EMBL/GenBank/DDBJ databases">
        <authorList>
            <person name="Kallberg Y."/>
            <person name="Tangrot J."/>
            <person name="Rosling A."/>
        </authorList>
    </citation>
    <scope>NUCLEOTIDE SEQUENCE</scope>
    <source>
        <strain evidence="1">FL966</strain>
    </source>
</reference>
<gene>
    <name evidence="1" type="ORF">CPELLU_LOCUS14644</name>
</gene>
<sequence>ADDLGVYDDTEKSIIVEQFGISIKTFLTISHDHDRDIIIIKENSNNLLPSPFTKVKDKALIYKLQDGQAHTKYNRMEHQNAGHMRPSS</sequence>
<keyword evidence="2" id="KW-1185">Reference proteome</keyword>
<protein>
    <submittedName>
        <fullName evidence="1">12826_t:CDS:1</fullName>
    </submittedName>
</protein>
<dbReference type="EMBL" id="CAJVQA010017676">
    <property type="protein sequence ID" value="CAG8749986.1"/>
    <property type="molecule type" value="Genomic_DNA"/>
</dbReference>